<protein>
    <recommendedName>
        <fullName evidence="2">Protein ENHANCED DISEASE RESISTANCE 2 C-terminal domain-containing protein</fullName>
    </recommendedName>
</protein>
<proteinExistence type="predicted"/>
<gene>
    <name evidence="3" type="ORF">MSP1404_LOCUS11220</name>
</gene>
<feature type="region of interest" description="Disordered" evidence="1">
    <location>
        <begin position="28"/>
        <end position="95"/>
    </location>
</feature>
<dbReference type="Pfam" id="PF07059">
    <property type="entry name" value="EDR2_C"/>
    <property type="match status" value="1"/>
</dbReference>
<reference evidence="3" key="1">
    <citation type="submission" date="2021-01" db="EMBL/GenBank/DDBJ databases">
        <authorList>
            <person name="Corre E."/>
            <person name="Pelletier E."/>
            <person name="Niang G."/>
            <person name="Scheremetjew M."/>
            <person name="Finn R."/>
            <person name="Kale V."/>
            <person name="Holt S."/>
            <person name="Cochrane G."/>
            <person name="Meng A."/>
            <person name="Brown T."/>
            <person name="Cohen L."/>
        </authorList>
    </citation>
    <scope>NUCLEOTIDE SEQUENCE</scope>
    <source>
        <strain evidence="3">CCMP494</strain>
    </source>
</reference>
<evidence type="ECO:0000256" key="1">
    <source>
        <dbReference type="SAM" id="MobiDB-lite"/>
    </source>
</evidence>
<dbReference type="PANTHER" id="PTHR31558">
    <property type="entry name" value="CW14 PROTEIN"/>
    <property type="match status" value="1"/>
</dbReference>
<sequence>MACCFKQPTVEDDDGPTLVAGKFAADNAPAGHVLNRDSELKSRKASNARPARISNGAAHSGRAPRLSMGDTDDEWHDAEDTMPSLDPTWANSPSSKEIGSILEEHGIKLEVREAPAEGIGRCLIPRLDIPFEKPGDGDTLSWSANPLGQGFRLRGKQYKKDRKKFPSEKPLYDVVHVLAFRSDKQKLDFGELIFGGDVGEIIHGCPTVYIANLMLPDYPPANPLWGKKEKGGPDGPGQHIVVVARMTEETRAELERCGGDVDKMAPEVGLMARHFRAGPHDENGMDMPPHPAPVRHCTKMVCMVADGQQELPMVVRVAIGQGNGKPFMVNKTGYFTKHEGKGYFEIAVNAHNFGQFATNGLRNCHSFFKHLVLDIGVTLQGDHPDELPERLLFAFRAVKPDLHHIQVHVDELDEEAKSIGKGREARPWLSWDELKMPGT</sequence>
<evidence type="ECO:0000259" key="2">
    <source>
        <dbReference type="Pfam" id="PF07059"/>
    </source>
</evidence>
<evidence type="ECO:0000313" key="3">
    <source>
        <dbReference type="EMBL" id="CAD8593816.1"/>
    </source>
</evidence>
<organism evidence="3">
    <name type="scientific">Micromonas pusilla</name>
    <name type="common">Picoplanktonic green alga</name>
    <name type="synonym">Chromulina pusilla</name>
    <dbReference type="NCBI Taxonomy" id="38833"/>
    <lineage>
        <taxon>Eukaryota</taxon>
        <taxon>Viridiplantae</taxon>
        <taxon>Chlorophyta</taxon>
        <taxon>Mamiellophyceae</taxon>
        <taxon>Mamiellales</taxon>
        <taxon>Mamiellaceae</taxon>
        <taxon>Micromonas</taxon>
    </lineage>
</organism>
<dbReference type="PANTHER" id="PTHR31558:SF3">
    <property type="entry name" value="CW14 PROTEIN"/>
    <property type="match status" value="1"/>
</dbReference>
<dbReference type="InterPro" id="IPR009769">
    <property type="entry name" value="EDR2_C"/>
</dbReference>
<accession>A0A7S0KVC1</accession>
<dbReference type="AlphaFoldDB" id="A0A7S0KVC1"/>
<feature type="domain" description="Protein ENHANCED DISEASE RESISTANCE 2 C-terminal" evidence="2">
    <location>
        <begin position="142"/>
        <end position="397"/>
    </location>
</feature>
<name>A0A7S0KVC1_MICPS</name>
<dbReference type="EMBL" id="HBEV01014411">
    <property type="protein sequence ID" value="CAD8593816.1"/>
    <property type="molecule type" value="Transcribed_RNA"/>
</dbReference>